<dbReference type="PANTHER" id="PTHR15555">
    <property type="entry name" value="ZINC FINGER HIT DOMAIN CONTAINING PROTEIN 2 PROTEIN FON -RELATED"/>
    <property type="match status" value="1"/>
</dbReference>
<dbReference type="AlphaFoldDB" id="A0AAD5T9L4"/>
<feature type="compositionally biased region" description="Basic and acidic residues" evidence="1">
    <location>
        <begin position="1"/>
        <end position="17"/>
    </location>
</feature>
<dbReference type="PANTHER" id="PTHR15555:SF0">
    <property type="entry name" value="ZINC FINGER HIT DOMAIN-CONTAINING PROTEIN 2"/>
    <property type="match status" value="1"/>
</dbReference>
<protein>
    <submittedName>
        <fullName evidence="2">Uncharacterized protein</fullName>
    </submittedName>
</protein>
<name>A0AAD5T9L4_9FUNG</name>
<accession>A0AAD5T9L4</accession>
<organism evidence="2 3">
    <name type="scientific">Physocladia obscura</name>
    <dbReference type="NCBI Taxonomy" id="109957"/>
    <lineage>
        <taxon>Eukaryota</taxon>
        <taxon>Fungi</taxon>
        <taxon>Fungi incertae sedis</taxon>
        <taxon>Chytridiomycota</taxon>
        <taxon>Chytridiomycota incertae sedis</taxon>
        <taxon>Chytridiomycetes</taxon>
        <taxon>Chytridiales</taxon>
        <taxon>Chytriomycetaceae</taxon>
        <taxon>Physocladia</taxon>
    </lineage>
</organism>
<proteinExistence type="predicted"/>
<feature type="compositionally biased region" description="Low complexity" evidence="1">
    <location>
        <begin position="18"/>
        <end position="28"/>
    </location>
</feature>
<gene>
    <name evidence="2" type="ORF">HK100_006865</name>
</gene>
<dbReference type="EMBL" id="JADGJH010000032">
    <property type="protein sequence ID" value="KAJ3141436.1"/>
    <property type="molecule type" value="Genomic_DNA"/>
</dbReference>
<evidence type="ECO:0000256" key="1">
    <source>
        <dbReference type="SAM" id="MobiDB-lite"/>
    </source>
</evidence>
<evidence type="ECO:0000313" key="3">
    <source>
        <dbReference type="Proteomes" id="UP001211907"/>
    </source>
</evidence>
<keyword evidence="3" id="KW-1185">Reference proteome</keyword>
<reference evidence="2" key="1">
    <citation type="submission" date="2020-05" db="EMBL/GenBank/DDBJ databases">
        <title>Phylogenomic resolution of chytrid fungi.</title>
        <authorList>
            <person name="Stajich J.E."/>
            <person name="Amses K."/>
            <person name="Simmons R."/>
            <person name="Seto K."/>
            <person name="Myers J."/>
            <person name="Bonds A."/>
            <person name="Quandt C.A."/>
            <person name="Barry K."/>
            <person name="Liu P."/>
            <person name="Grigoriev I."/>
            <person name="Longcore J.E."/>
            <person name="James T.Y."/>
        </authorList>
    </citation>
    <scope>NUCLEOTIDE SEQUENCE</scope>
    <source>
        <strain evidence="2">JEL0513</strain>
    </source>
</reference>
<evidence type="ECO:0000313" key="2">
    <source>
        <dbReference type="EMBL" id="KAJ3141436.1"/>
    </source>
</evidence>
<comment type="caution">
    <text evidence="2">The sequence shown here is derived from an EMBL/GenBank/DDBJ whole genome shotgun (WGS) entry which is preliminary data.</text>
</comment>
<dbReference type="InterPro" id="IPR039646">
    <property type="entry name" value="ZNHIT2"/>
</dbReference>
<sequence>MLERFESSHPPIDHTRPDSPSNSDSNSDFDAAALADQFSGLDLETMPIDKVLALVPETYLKAFESDLKSGKILESDAFSEAITKPWWLPMTGTDITSKLVQELSSSSSLLSDTENFLSPSTANPPVEICDIPPFSSLSKLPPHTSLPFNLVELLCIYSIIWRRFNGDFSDTHDNQLDICSLTCSLSLVLMDQAAAVSSTSSISTDGGDISSN</sequence>
<feature type="region of interest" description="Disordered" evidence="1">
    <location>
        <begin position="1"/>
        <end position="28"/>
    </location>
</feature>
<feature type="non-terminal residue" evidence="2">
    <location>
        <position position="212"/>
    </location>
</feature>
<dbReference type="Proteomes" id="UP001211907">
    <property type="component" value="Unassembled WGS sequence"/>
</dbReference>